<gene>
    <name evidence="8" type="ORF">CCHLO57077_00000043</name>
</gene>
<evidence type="ECO:0000313" key="8">
    <source>
        <dbReference type="EMBL" id="CAI6093011.1"/>
    </source>
</evidence>
<keyword evidence="7" id="KW-0812">Transmembrane</keyword>
<feature type="transmembrane region" description="Helical" evidence="7">
    <location>
        <begin position="75"/>
        <end position="103"/>
    </location>
</feature>
<keyword evidence="4 5" id="KW-0408">Iron</keyword>
<evidence type="ECO:0000313" key="9">
    <source>
        <dbReference type="Proteomes" id="UP001160390"/>
    </source>
</evidence>
<evidence type="ECO:0000256" key="1">
    <source>
        <dbReference type="ARBA" id="ARBA00001971"/>
    </source>
</evidence>
<comment type="similarity">
    <text evidence="6">Belongs to the cytochrome P450 family.</text>
</comment>
<dbReference type="SUPFAM" id="SSF48264">
    <property type="entry name" value="Cytochrome P450"/>
    <property type="match status" value="1"/>
</dbReference>
<dbReference type="PRINTS" id="PR00385">
    <property type="entry name" value="P450"/>
</dbReference>
<dbReference type="GO" id="GO:0005506">
    <property type="term" value="F:iron ion binding"/>
    <property type="evidence" value="ECO:0007669"/>
    <property type="project" value="InterPro"/>
</dbReference>
<evidence type="ECO:0000256" key="7">
    <source>
        <dbReference type="SAM" id="Phobius"/>
    </source>
</evidence>
<comment type="caution">
    <text evidence="8">The sequence shown here is derived from an EMBL/GenBank/DDBJ whole genome shotgun (WGS) entry which is preliminary data.</text>
</comment>
<dbReference type="InterPro" id="IPR050121">
    <property type="entry name" value="Cytochrome_P450_monoxygenase"/>
</dbReference>
<dbReference type="Gene3D" id="1.10.630.10">
    <property type="entry name" value="Cytochrome P450"/>
    <property type="match status" value="1"/>
</dbReference>
<proteinExistence type="inferred from homology"/>
<dbReference type="EMBL" id="CABFNP030001245">
    <property type="protein sequence ID" value="CAI6093011.1"/>
    <property type="molecule type" value="Genomic_DNA"/>
</dbReference>
<dbReference type="InterPro" id="IPR002401">
    <property type="entry name" value="Cyt_P450_E_grp-I"/>
</dbReference>
<protein>
    <recommendedName>
        <fullName evidence="10">Benzoate 4-monooxygenase cytochrome P450</fullName>
    </recommendedName>
</protein>
<evidence type="ECO:0000256" key="4">
    <source>
        <dbReference type="ARBA" id="ARBA00023004"/>
    </source>
</evidence>
<keyword evidence="3 5" id="KW-0479">Metal-binding</keyword>
<keyword evidence="7" id="KW-0472">Membrane</keyword>
<keyword evidence="9" id="KW-1185">Reference proteome</keyword>
<sequence>MQSFSIALSRRVYRIKDGIDSLRKHGSNRKAGLGVWVLSEEAPSYKEALSSHEGSIDLLCFLQVKSYNINRPINMVISIFLGAVLGAALFTYFVFYPVAWYFWDPLELRRFPAPNFVASVSPLWLMKINASEKRSYRLHEAHKKLGPIVRVGPQTVYFNDPRAINDIYGHKAISKIIKDSFYDRLASKYHDIVQVRDREEHSRKRKYLAHTFALKTVVDMEPVIRDNAEGLIRAIDAFIDEMDTKPLAENRHPSVFNIRKWFNYFTLDVIGDMAFGLPMGFLSAASDTATAIDSSGKSYTIQSTIQALHKGIRYSITIGQITSTGLHKFLGSAIRCSPLLHSRLGAKAGDDFENISKRQLRERLAKGPPKRRFGDFMGKILEDKEGRPRSLPFGEVLAESVVVLAAGSDTTAAALTNTTYFLLSNPSCLQKLRQELASTVPKGHNGLVEYEHVRALPYLRACIDESLRLRPPITYPLPRLVIDPQGATVAGHFLKRGTIVAVPPYTIHRNVTLYKDPDEYNPDRWFEPDQSANLKAYNIPFSTGSRACIGRHIAIVELQILISTLVLRYDMWIDKDEKLDVFERFNANPGPLMICARRRIPGAGNS</sequence>
<dbReference type="PROSITE" id="PS00086">
    <property type="entry name" value="CYTOCHROME_P450"/>
    <property type="match status" value="1"/>
</dbReference>
<dbReference type="InterPro" id="IPR001128">
    <property type="entry name" value="Cyt_P450"/>
</dbReference>
<evidence type="ECO:0008006" key="10">
    <source>
        <dbReference type="Google" id="ProtNLM"/>
    </source>
</evidence>
<dbReference type="InterPro" id="IPR036396">
    <property type="entry name" value="Cyt_P450_sf"/>
</dbReference>
<keyword evidence="7" id="KW-1133">Transmembrane helix</keyword>
<keyword evidence="6" id="KW-0560">Oxidoreductase</keyword>
<keyword evidence="2 5" id="KW-0349">Heme</keyword>
<dbReference type="PANTHER" id="PTHR24305:SF172">
    <property type="entry name" value="P450, PUTATIVE (EUROFUNG)-RELATED"/>
    <property type="match status" value="1"/>
</dbReference>
<evidence type="ECO:0000256" key="5">
    <source>
        <dbReference type="PIRSR" id="PIRSR602401-1"/>
    </source>
</evidence>
<dbReference type="GO" id="GO:0004497">
    <property type="term" value="F:monooxygenase activity"/>
    <property type="evidence" value="ECO:0007669"/>
    <property type="project" value="UniProtKB-KW"/>
</dbReference>
<evidence type="ECO:0000256" key="6">
    <source>
        <dbReference type="RuleBase" id="RU000461"/>
    </source>
</evidence>
<feature type="binding site" description="axial binding residue" evidence="5">
    <location>
        <position position="548"/>
    </location>
    <ligand>
        <name>heme</name>
        <dbReference type="ChEBI" id="CHEBI:30413"/>
    </ligand>
    <ligandPart>
        <name>Fe</name>
        <dbReference type="ChEBI" id="CHEBI:18248"/>
    </ligandPart>
</feature>
<dbReference type="AlphaFoldDB" id="A0AA35M9G6"/>
<dbReference type="CDD" id="cd11061">
    <property type="entry name" value="CYP67-like"/>
    <property type="match status" value="1"/>
</dbReference>
<dbReference type="Pfam" id="PF00067">
    <property type="entry name" value="p450"/>
    <property type="match status" value="1"/>
</dbReference>
<dbReference type="PRINTS" id="PR00463">
    <property type="entry name" value="EP450I"/>
</dbReference>
<name>A0AA35M9G6_9HYPO</name>
<evidence type="ECO:0000256" key="2">
    <source>
        <dbReference type="ARBA" id="ARBA00022617"/>
    </source>
</evidence>
<dbReference type="PANTHER" id="PTHR24305">
    <property type="entry name" value="CYTOCHROME P450"/>
    <property type="match status" value="1"/>
</dbReference>
<reference evidence="8" key="1">
    <citation type="submission" date="2023-01" db="EMBL/GenBank/DDBJ databases">
        <authorList>
            <person name="Piombo E."/>
        </authorList>
    </citation>
    <scope>NUCLEOTIDE SEQUENCE</scope>
</reference>
<evidence type="ECO:0000256" key="3">
    <source>
        <dbReference type="ARBA" id="ARBA00022723"/>
    </source>
</evidence>
<dbReference type="GO" id="GO:0016705">
    <property type="term" value="F:oxidoreductase activity, acting on paired donors, with incorporation or reduction of molecular oxygen"/>
    <property type="evidence" value="ECO:0007669"/>
    <property type="project" value="InterPro"/>
</dbReference>
<dbReference type="Proteomes" id="UP001160390">
    <property type="component" value="Unassembled WGS sequence"/>
</dbReference>
<dbReference type="InterPro" id="IPR017972">
    <property type="entry name" value="Cyt_P450_CS"/>
</dbReference>
<organism evidence="8 9">
    <name type="scientific">Clonostachys chloroleuca</name>
    <dbReference type="NCBI Taxonomy" id="1926264"/>
    <lineage>
        <taxon>Eukaryota</taxon>
        <taxon>Fungi</taxon>
        <taxon>Dikarya</taxon>
        <taxon>Ascomycota</taxon>
        <taxon>Pezizomycotina</taxon>
        <taxon>Sordariomycetes</taxon>
        <taxon>Hypocreomycetidae</taxon>
        <taxon>Hypocreales</taxon>
        <taxon>Bionectriaceae</taxon>
        <taxon>Clonostachys</taxon>
    </lineage>
</organism>
<dbReference type="GO" id="GO:0020037">
    <property type="term" value="F:heme binding"/>
    <property type="evidence" value="ECO:0007669"/>
    <property type="project" value="InterPro"/>
</dbReference>
<accession>A0AA35M9G6</accession>
<comment type="cofactor">
    <cofactor evidence="1 5">
        <name>heme</name>
        <dbReference type="ChEBI" id="CHEBI:30413"/>
    </cofactor>
</comment>
<keyword evidence="6" id="KW-0503">Monooxygenase</keyword>